<protein>
    <submittedName>
        <fullName evidence="1">Uncharacterized protein</fullName>
    </submittedName>
</protein>
<gene>
    <name evidence="1" type="ORF">ACH4GP_32015</name>
</gene>
<evidence type="ECO:0000313" key="2">
    <source>
        <dbReference type="Proteomes" id="UP001610990"/>
    </source>
</evidence>
<evidence type="ECO:0000313" key="1">
    <source>
        <dbReference type="EMBL" id="MFH8588955.1"/>
    </source>
</evidence>
<name>A0ABW7RRK7_9ACTN</name>
<proteinExistence type="predicted"/>
<organism evidence="1 2">
    <name type="scientific">Streptomyces celluloflavus</name>
    <dbReference type="NCBI Taxonomy" id="58344"/>
    <lineage>
        <taxon>Bacteria</taxon>
        <taxon>Bacillati</taxon>
        <taxon>Actinomycetota</taxon>
        <taxon>Actinomycetes</taxon>
        <taxon>Kitasatosporales</taxon>
        <taxon>Streptomycetaceae</taxon>
        <taxon>Streptomyces</taxon>
    </lineage>
</organism>
<dbReference type="EMBL" id="JBIRGH010000028">
    <property type="protein sequence ID" value="MFH8588955.1"/>
    <property type="molecule type" value="Genomic_DNA"/>
</dbReference>
<comment type="caution">
    <text evidence="1">The sequence shown here is derived from an EMBL/GenBank/DDBJ whole genome shotgun (WGS) entry which is preliminary data.</text>
</comment>
<keyword evidence="2" id="KW-1185">Reference proteome</keyword>
<accession>A0ABW7RRK7</accession>
<dbReference type="Proteomes" id="UP001610990">
    <property type="component" value="Unassembled WGS sequence"/>
</dbReference>
<sequence length="59" mass="6630">MLERIDFLLVTAFERDEYSSGTFRAGVDIFRPVVAALRRAVCRGAICVSSRSEALCFRT</sequence>
<reference evidence="1 2" key="1">
    <citation type="submission" date="2024-10" db="EMBL/GenBank/DDBJ databases">
        <title>The Natural Products Discovery Center: Release of the First 8490 Sequenced Strains for Exploring Actinobacteria Biosynthetic Diversity.</title>
        <authorList>
            <person name="Kalkreuter E."/>
            <person name="Kautsar S.A."/>
            <person name="Yang D."/>
            <person name="Bader C.D."/>
            <person name="Teijaro C.N."/>
            <person name="Fluegel L."/>
            <person name="Davis C.M."/>
            <person name="Simpson J.R."/>
            <person name="Lauterbach L."/>
            <person name="Steele A.D."/>
            <person name="Gui C."/>
            <person name="Meng S."/>
            <person name="Li G."/>
            <person name="Viehrig K."/>
            <person name="Ye F."/>
            <person name="Su P."/>
            <person name="Kiefer A.F."/>
            <person name="Nichols A."/>
            <person name="Cepeda A.J."/>
            <person name="Yan W."/>
            <person name="Fan B."/>
            <person name="Jiang Y."/>
            <person name="Adhikari A."/>
            <person name="Zheng C.-J."/>
            <person name="Schuster L."/>
            <person name="Cowan T.M."/>
            <person name="Smanski M.J."/>
            <person name="Chevrette M.G."/>
            <person name="De Carvalho L.P.S."/>
            <person name="Shen B."/>
        </authorList>
    </citation>
    <scope>NUCLEOTIDE SEQUENCE [LARGE SCALE GENOMIC DNA]</scope>
    <source>
        <strain evidence="1 2">NPDC018013</strain>
    </source>
</reference>
<dbReference type="RefSeq" id="WP_397675950.1">
    <property type="nucleotide sequence ID" value="NZ_JBIRFW010000026.1"/>
</dbReference>